<dbReference type="PANTHER" id="PTHR12357">
    <property type="entry name" value="YTH YT521-B HOMOLOGY DOMAIN-CONTAINING"/>
    <property type="match status" value="1"/>
</dbReference>
<evidence type="ECO:0000256" key="1">
    <source>
        <dbReference type="SAM" id="MobiDB-lite"/>
    </source>
</evidence>
<dbReference type="Pfam" id="PF04146">
    <property type="entry name" value="YTH"/>
    <property type="match status" value="1"/>
</dbReference>
<dbReference type="Gene3D" id="3.30.70.330">
    <property type="match status" value="1"/>
</dbReference>
<dbReference type="InterPro" id="IPR057720">
    <property type="entry name" value="RRM_YTH1"/>
</dbReference>
<dbReference type="GO" id="GO:0000398">
    <property type="term" value="P:mRNA splicing, via spliceosome"/>
    <property type="evidence" value="ECO:0007669"/>
    <property type="project" value="TreeGrafter"/>
</dbReference>
<dbReference type="Pfam" id="PF25701">
    <property type="entry name" value="RRM_YTH1"/>
    <property type="match status" value="1"/>
</dbReference>
<sequence length="649" mass="71524">MGEDIIASLSKLPLVPRDYSESGPGATENFVQGDIGDTVPAVSHQPRYHYPQHVFGLQFDMAQPQVPPRPGAYNMTNLANALPPQANYRRGPYNGSQVRYNPTNSSPGLVCQAQSLSPFNGQPGIAPVPSQAYYMQQQQQQQQQHISQYYTTQMSPTQQPPSNIPLRMAMPYYGNQVMTNPQGHPSMGYYYTQVPPFAAQGHPAHQGMPGPYMANAGIHQDLKHGSGDSGDSSAFSPVQQELRHSSSDNQSNVVRGPPRKPRQSGHAIWIGNLPSQTDLMSLVHHVCKETQGLESLFLISKSNCAFANYNDEASCLAAQQKLHESKFQSVRLVSRLRKNTVEGVSGITAPTGPSATSPQQAAMHEAVKERENRIATAAAIDTDNVDAVKSDEFVEAKIPTDVEPVQKDKFFVLKSLTVEDLDLSVRTGIWATQQHNEQSLNTAFKTAENVYLVFSANKSGEYFGYARMISTINDDPAAAIEFAPKAQTVSDVDLPREIPTESTDTTPKGRIIDDSARGTIFWELMREDSDEGTEQDEATPIAIESDDASSGMDGNLENRAWGKPFKLEWLCTTRLPFYRCRGLRNPWNSNREVKIARDGTELEPSVGRRLIGLFNRNLNSAVSRGPMIGVDPMMLPPQPMPMGYPRAFP</sequence>
<dbReference type="InParanoid" id="A0A2T3ABH3"/>
<gene>
    <name evidence="3" type="ORF">BD289DRAFT_366061</name>
</gene>
<protein>
    <submittedName>
        <fullName evidence="3">YT521-B-like domain-domain-containing protein</fullName>
    </submittedName>
</protein>
<proteinExistence type="predicted"/>
<dbReference type="PANTHER" id="PTHR12357:SF3">
    <property type="entry name" value="YTH DOMAIN-CONTAINING PROTEIN 1"/>
    <property type="match status" value="1"/>
</dbReference>
<dbReference type="InterPro" id="IPR035979">
    <property type="entry name" value="RBD_domain_sf"/>
</dbReference>
<dbReference type="InterPro" id="IPR007275">
    <property type="entry name" value="YTH_domain"/>
</dbReference>
<dbReference type="Gene3D" id="3.10.590.10">
    <property type="entry name" value="ph1033 like domains"/>
    <property type="match status" value="1"/>
</dbReference>
<dbReference type="GO" id="GO:0003729">
    <property type="term" value="F:mRNA binding"/>
    <property type="evidence" value="ECO:0007669"/>
    <property type="project" value="TreeGrafter"/>
</dbReference>
<keyword evidence="4" id="KW-1185">Reference proteome</keyword>
<dbReference type="STRING" id="2025994.A0A2T3ABH3"/>
<dbReference type="GO" id="GO:1990247">
    <property type="term" value="F:N6-methyladenosine-containing RNA reader activity"/>
    <property type="evidence" value="ECO:0007669"/>
    <property type="project" value="TreeGrafter"/>
</dbReference>
<dbReference type="GO" id="GO:0000381">
    <property type="term" value="P:regulation of alternative mRNA splicing, via spliceosome"/>
    <property type="evidence" value="ECO:0007669"/>
    <property type="project" value="TreeGrafter"/>
</dbReference>
<feature type="region of interest" description="Disordered" evidence="1">
    <location>
        <begin position="201"/>
        <end position="266"/>
    </location>
</feature>
<evidence type="ECO:0000259" key="2">
    <source>
        <dbReference type="PROSITE" id="PS50882"/>
    </source>
</evidence>
<dbReference type="OrthoDB" id="306690at2759"/>
<dbReference type="InterPro" id="IPR045168">
    <property type="entry name" value="YTH_prot"/>
</dbReference>
<evidence type="ECO:0000313" key="4">
    <source>
        <dbReference type="Proteomes" id="UP000241462"/>
    </source>
</evidence>
<dbReference type="PROSITE" id="PS50882">
    <property type="entry name" value="YTH"/>
    <property type="match status" value="1"/>
</dbReference>
<dbReference type="CDD" id="cd21134">
    <property type="entry name" value="YTH"/>
    <property type="match status" value="1"/>
</dbReference>
<dbReference type="EMBL" id="KZ678419">
    <property type="protein sequence ID" value="PSR90462.1"/>
    <property type="molecule type" value="Genomic_DNA"/>
</dbReference>
<dbReference type="SUPFAM" id="SSF54928">
    <property type="entry name" value="RNA-binding domain, RBD"/>
    <property type="match status" value="1"/>
</dbReference>
<accession>A0A2T3ABH3</accession>
<dbReference type="AlphaFoldDB" id="A0A2T3ABH3"/>
<dbReference type="InterPro" id="IPR012677">
    <property type="entry name" value="Nucleotide-bd_a/b_plait_sf"/>
</dbReference>
<feature type="domain" description="YTH" evidence="2">
    <location>
        <begin position="408"/>
        <end position="614"/>
    </location>
</feature>
<reference evidence="3 4" key="1">
    <citation type="journal article" date="2018" name="Mycol. Prog.">
        <title>Coniella lustricola, a new species from submerged detritus.</title>
        <authorList>
            <person name="Raudabaugh D.B."/>
            <person name="Iturriaga T."/>
            <person name="Carver A."/>
            <person name="Mondo S."/>
            <person name="Pangilinan J."/>
            <person name="Lipzen A."/>
            <person name="He G."/>
            <person name="Amirebrahimi M."/>
            <person name="Grigoriev I.V."/>
            <person name="Miller A.N."/>
        </authorList>
    </citation>
    <scope>NUCLEOTIDE SEQUENCE [LARGE SCALE GENOMIC DNA]</scope>
    <source>
        <strain evidence="3 4">B22-T-1</strain>
    </source>
</reference>
<dbReference type="GO" id="GO:0005654">
    <property type="term" value="C:nucleoplasm"/>
    <property type="evidence" value="ECO:0007669"/>
    <property type="project" value="TreeGrafter"/>
</dbReference>
<name>A0A2T3ABH3_9PEZI</name>
<organism evidence="3 4">
    <name type="scientific">Coniella lustricola</name>
    <dbReference type="NCBI Taxonomy" id="2025994"/>
    <lineage>
        <taxon>Eukaryota</taxon>
        <taxon>Fungi</taxon>
        <taxon>Dikarya</taxon>
        <taxon>Ascomycota</taxon>
        <taxon>Pezizomycotina</taxon>
        <taxon>Sordariomycetes</taxon>
        <taxon>Sordariomycetidae</taxon>
        <taxon>Diaporthales</taxon>
        <taxon>Schizoparmaceae</taxon>
        <taxon>Coniella</taxon>
    </lineage>
</organism>
<evidence type="ECO:0000313" key="3">
    <source>
        <dbReference type="EMBL" id="PSR90462.1"/>
    </source>
</evidence>
<dbReference type="Proteomes" id="UP000241462">
    <property type="component" value="Unassembled WGS sequence"/>
</dbReference>